<gene>
    <name evidence="1" type="ORF">AVDCRST_MAG40-5</name>
</gene>
<sequence>MLAVLQQQADVAGQLDWNTHYVDGTVVRAHQHAAGAVGGQAHEALGRSRGGFSTKVHVRAEGGGKPLA</sequence>
<dbReference type="AlphaFoldDB" id="A0A6J4K441"/>
<accession>A0A6J4K441</accession>
<reference evidence="1" key="1">
    <citation type="submission" date="2020-02" db="EMBL/GenBank/DDBJ databases">
        <authorList>
            <person name="Meier V. D."/>
        </authorList>
    </citation>
    <scope>NUCLEOTIDE SEQUENCE</scope>
    <source>
        <strain evidence="1">AVDCRST_MAG40</strain>
    </source>
</reference>
<dbReference type="EMBL" id="CADCTX010000001">
    <property type="protein sequence ID" value="CAA9295244.1"/>
    <property type="molecule type" value="Genomic_DNA"/>
</dbReference>
<name>A0A6J4K441_9BACT</name>
<proteinExistence type="predicted"/>
<protein>
    <submittedName>
        <fullName evidence="1">Mobile element protein</fullName>
    </submittedName>
</protein>
<organism evidence="1">
    <name type="scientific">uncultured Gemmatimonadaceae bacterium</name>
    <dbReference type="NCBI Taxonomy" id="246130"/>
    <lineage>
        <taxon>Bacteria</taxon>
        <taxon>Pseudomonadati</taxon>
        <taxon>Gemmatimonadota</taxon>
        <taxon>Gemmatimonadia</taxon>
        <taxon>Gemmatimonadales</taxon>
        <taxon>Gemmatimonadaceae</taxon>
        <taxon>environmental samples</taxon>
    </lineage>
</organism>
<evidence type="ECO:0000313" key="1">
    <source>
        <dbReference type="EMBL" id="CAA9295244.1"/>
    </source>
</evidence>